<name>A0A0F5JQ32_9BACT</name>
<dbReference type="InterPro" id="IPR027824">
    <property type="entry name" value="DUF4469"/>
</dbReference>
<proteinExistence type="predicted"/>
<dbReference type="AlphaFoldDB" id="A0A0F5JQ32"/>
<comment type="caution">
    <text evidence="3">The sequence shown here is derived from an EMBL/GenBank/DDBJ whole genome shotgun (WGS) entry which is preliminary data.</text>
</comment>
<dbReference type="Gene3D" id="2.70.50.70">
    <property type="match status" value="1"/>
</dbReference>
<gene>
    <name evidence="3" type="ORF">HMPREF1535_00096</name>
</gene>
<dbReference type="Pfam" id="PF14734">
    <property type="entry name" value="DUF4469"/>
    <property type="match status" value="1"/>
</dbReference>
<dbReference type="HOGENOM" id="CLU_092785_0_0_10"/>
<protein>
    <submittedName>
        <fullName evidence="3">Uncharacterized protein</fullName>
    </submittedName>
</protein>
<dbReference type="CDD" id="cd13833">
    <property type="entry name" value="HU_IHF_like"/>
    <property type="match status" value="1"/>
</dbReference>
<evidence type="ECO:0000259" key="1">
    <source>
        <dbReference type="Pfam" id="PF14734"/>
    </source>
</evidence>
<evidence type="ECO:0000259" key="2">
    <source>
        <dbReference type="Pfam" id="PF14848"/>
    </source>
</evidence>
<dbReference type="RefSeq" id="WP_010802468.1">
    <property type="nucleotide sequence ID" value="NZ_KQ033912.1"/>
</dbReference>
<feature type="domain" description="DUF4469" evidence="1">
    <location>
        <begin position="139"/>
        <end position="234"/>
    </location>
</feature>
<reference evidence="3 4" key="1">
    <citation type="submission" date="2013-04" db="EMBL/GenBank/DDBJ databases">
        <title>The Genome Sequence of Parabacteroides goldsteinii DSM 19448.</title>
        <authorList>
            <consortium name="The Broad Institute Genomics Platform"/>
            <person name="Earl A."/>
            <person name="Ward D."/>
            <person name="Feldgarden M."/>
            <person name="Gevers D."/>
            <person name="Martens E."/>
            <person name="Sakamoto M."/>
            <person name="Benno Y."/>
            <person name="Song Y."/>
            <person name="Liu C."/>
            <person name="Lee J."/>
            <person name="Bolanos M."/>
            <person name="Vaisanen M.L."/>
            <person name="Finegold S.M."/>
            <person name="Walker B."/>
            <person name="Young S."/>
            <person name="Zeng Q."/>
            <person name="Gargeya S."/>
            <person name="Fitzgerald M."/>
            <person name="Haas B."/>
            <person name="Abouelleil A."/>
            <person name="Allen A.W."/>
            <person name="Alvarado L."/>
            <person name="Arachchi H.M."/>
            <person name="Berlin A.M."/>
            <person name="Chapman S.B."/>
            <person name="Gainer-Dewar J."/>
            <person name="Goldberg J."/>
            <person name="Griggs A."/>
            <person name="Gujja S."/>
            <person name="Hansen M."/>
            <person name="Howarth C."/>
            <person name="Imamovic A."/>
            <person name="Ireland A."/>
            <person name="Larimer J."/>
            <person name="McCowan C."/>
            <person name="Murphy C."/>
            <person name="Pearson M."/>
            <person name="Poon T.W."/>
            <person name="Priest M."/>
            <person name="Roberts A."/>
            <person name="Saif S."/>
            <person name="Shea T."/>
            <person name="Sisk P."/>
            <person name="Sykes S."/>
            <person name="Wortman J."/>
            <person name="Nusbaum C."/>
            <person name="Birren B."/>
        </authorList>
    </citation>
    <scope>NUCLEOTIDE SEQUENCE [LARGE SCALE GENOMIC DNA]</scope>
    <source>
        <strain evidence="3 4">DSM 19448</strain>
    </source>
</reference>
<dbReference type="CDD" id="cd12843">
    <property type="entry name" value="Bvu_2165_C_like"/>
    <property type="match status" value="1"/>
</dbReference>
<organism evidence="3 4">
    <name type="scientific">Parabacteroides goldsteinii DSM 19448 = WAL 12034</name>
    <dbReference type="NCBI Taxonomy" id="927665"/>
    <lineage>
        <taxon>Bacteria</taxon>
        <taxon>Pseudomonadati</taxon>
        <taxon>Bacteroidota</taxon>
        <taxon>Bacteroidia</taxon>
        <taxon>Bacteroidales</taxon>
        <taxon>Tannerellaceae</taxon>
        <taxon>Parabacteroides</taxon>
    </lineage>
</organism>
<dbReference type="InterPro" id="IPR049893">
    <property type="entry name" value="Bvu_2165-like_IHF-HU-DNA_bdg"/>
</dbReference>
<evidence type="ECO:0000313" key="4">
    <source>
        <dbReference type="Proteomes" id="UP000033047"/>
    </source>
</evidence>
<dbReference type="EMBL" id="AQHV01000001">
    <property type="protein sequence ID" value="KKB59824.1"/>
    <property type="molecule type" value="Genomic_DNA"/>
</dbReference>
<evidence type="ECO:0000313" key="3">
    <source>
        <dbReference type="EMBL" id="KKB59824.1"/>
    </source>
</evidence>
<feature type="domain" description="Bvu-2165-like IHF-HU-like DNA-binding" evidence="2">
    <location>
        <begin position="11"/>
        <end position="131"/>
    </location>
</feature>
<dbReference type="Proteomes" id="UP000033047">
    <property type="component" value="Unassembled WGS sequence"/>
</dbReference>
<dbReference type="STRING" id="927665.HMPREF1535_00096"/>
<dbReference type="Pfam" id="PF14848">
    <property type="entry name" value="HU-DNA_bdg"/>
    <property type="match status" value="1"/>
</dbReference>
<accession>A0A0F5JQ32</accession>
<dbReference type="PATRIC" id="fig|927665.4.peg.90"/>
<sequence>MAENKEEQIILRIETYDNILTEKEGDYTAKPIVTGSVGNPQIAKRIMKGGLEVREETILYILDMADQAKAEAIAQGISVNDGVGQYLVNTRGSFDGPSAAFNPQIHSLGVTYTIGKTLAALLKKIKVENRGLASLGPVINKVTDSTTLSENDEITPGAPITIEGKNMRVIGEDASVGLFFTPTAGGEAKKVSLFVQNDPSKIICVVPALSNGTYTMSITTQAGSTNRTVKTPRSCTFPVTLRVGPKESGGGDRPEIE</sequence>
<dbReference type="GeneID" id="69981334"/>